<evidence type="ECO:0000313" key="2">
    <source>
        <dbReference type="Proteomes" id="UP000295649"/>
    </source>
</evidence>
<keyword evidence="2" id="KW-1185">Reference proteome</keyword>
<proteinExistence type="predicted"/>
<comment type="caution">
    <text evidence="1">The sequence shown here is derived from an EMBL/GenBank/DDBJ whole genome shotgun (WGS) entry which is preliminary data.</text>
</comment>
<dbReference type="EMBL" id="SMCN01000008">
    <property type="protein sequence ID" value="TCV83974.1"/>
    <property type="molecule type" value="Genomic_DNA"/>
</dbReference>
<accession>A0ABY2CMS7</accession>
<organism evidence="1 2">
    <name type="scientific">Methylomonas methanica</name>
    <dbReference type="NCBI Taxonomy" id="421"/>
    <lineage>
        <taxon>Bacteria</taxon>
        <taxon>Pseudomonadati</taxon>
        <taxon>Pseudomonadota</taxon>
        <taxon>Gammaproteobacteria</taxon>
        <taxon>Methylococcales</taxon>
        <taxon>Methylococcaceae</taxon>
        <taxon>Methylomonas</taxon>
    </lineage>
</organism>
<protein>
    <submittedName>
        <fullName evidence="1">Uncharacterized protein</fullName>
    </submittedName>
</protein>
<reference evidence="1 2" key="1">
    <citation type="submission" date="2019-03" db="EMBL/GenBank/DDBJ databases">
        <title>Systems level insights into methane cycling in arid and semi-arid ecosystems.</title>
        <authorList>
            <person name="Kalyuzhnaya M."/>
        </authorList>
    </citation>
    <scope>NUCLEOTIDE SEQUENCE [LARGE SCALE GENOMIC DNA]</scope>
    <source>
        <strain evidence="1 2">S-1</strain>
    </source>
</reference>
<gene>
    <name evidence="1" type="ORF">EDE11_108104</name>
</gene>
<sequence length="39" mass="4313">MKNNPLKFLDLSPAVRDGLLTSTRQLFSNQNDTFTGGKS</sequence>
<dbReference type="Proteomes" id="UP000295649">
    <property type="component" value="Unassembled WGS sequence"/>
</dbReference>
<name>A0ABY2CMS7_METMH</name>
<evidence type="ECO:0000313" key="1">
    <source>
        <dbReference type="EMBL" id="TCV83974.1"/>
    </source>
</evidence>